<feature type="signal peptide" evidence="2">
    <location>
        <begin position="1"/>
        <end position="32"/>
    </location>
</feature>
<evidence type="ECO:0000313" key="4">
    <source>
        <dbReference type="EnsemblMetazoa" id="SMAR001204-PA"/>
    </source>
</evidence>
<dbReference type="SUPFAM" id="SSF50156">
    <property type="entry name" value="PDZ domain-like"/>
    <property type="match status" value="2"/>
</dbReference>
<organism evidence="4 5">
    <name type="scientific">Strigamia maritima</name>
    <name type="common">European centipede</name>
    <name type="synonym">Geophilus maritimus</name>
    <dbReference type="NCBI Taxonomy" id="126957"/>
    <lineage>
        <taxon>Eukaryota</taxon>
        <taxon>Metazoa</taxon>
        <taxon>Ecdysozoa</taxon>
        <taxon>Arthropoda</taxon>
        <taxon>Myriapoda</taxon>
        <taxon>Chilopoda</taxon>
        <taxon>Pleurostigmophora</taxon>
        <taxon>Geophilomorpha</taxon>
        <taxon>Linotaeniidae</taxon>
        <taxon>Strigamia</taxon>
    </lineage>
</organism>
<evidence type="ECO:0000259" key="3">
    <source>
        <dbReference type="PROSITE" id="PS50106"/>
    </source>
</evidence>
<dbReference type="CDD" id="cd06759">
    <property type="entry name" value="PDZ3_PDZD2-PDZ1_hPro-IL-16-like"/>
    <property type="match status" value="1"/>
</dbReference>
<feature type="domain" description="PDZ" evidence="3">
    <location>
        <begin position="580"/>
        <end position="654"/>
    </location>
</feature>
<feature type="region of interest" description="Disordered" evidence="1">
    <location>
        <begin position="188"/>
        <end position="215"/>
    </location>
</feature>
<feature type="compositionally biased region" description="Basic and acidic residues" evidence="1">
    <location>
        <begin position="250"/>
        <end position="260"/>
    </location>
</feature>
<feature type="region of interest" description="Disordered" evidence="1">
    <location>
        <begin position="235"/>
        <end position="260"/>
    </location>
</feature>
<accession>T1IJX6</accession>
<dbReference type="STRING" id="126957.T1IJX6"/>
<dbReference type="eggNOG" id="KOG3528">
    <property type="taxonomic scope" value="Eukaryota"/>
</dbReference>
<dbReference type="InterPro" id="IPR001478">
    <property type="entry name" value="PDZ"/>
</dbReference>
<dbReference type="Gene3D" id="2.30.42.10">
    <property type="match status" value="2"/>
</dbReference>
<dbReference type="Proteomes" id="UP000014500">
    <property type="component" value="Unassembled WGS sequence"/>
</dbReference>
<feature type="region of interest" description="Disordered" evidence="1">
    <location>
        <begin position="317"/>
        <end position="343"/>
    </location>
</feature>
<dbReference type="PANTHER" id="PTHR19964:SF97">
    <property type="entry name" value="PDZ DOMAIN-CONTAINING PROTEIN"/>
    <property type="match status" value="1"/>
</dbReference>
<feature type="domain" description="PDZ" evidence="3">
    <location>
        <begin position="437"/>
        <end position="523"/>
    </location>
</feature>
<dbReference type="PROSITE" id="PS50106">
    <property type="entry name" value="PDZ"/>
    <property type="match status" value="2"/>
</dbReference>
<dbReference type="OMA" id="EMCHAEV"/>
<dbReference type="InterPro" id="IPR036034">
    <property type="entry name" value="PDZ_sf"/>
</dbReference>
<dbReference type="Pfam" id="PF00595">
    <property type="entry name" value="PDZ"/>
    <property type="match status" value="2"/>
</dbReference>
<keyword evidence="5" id="KW-1185">Reference proteome</keyword>
<dbReference type="InterPro" id="IPR051342">
    <property type="entry name" value="PDZ_scaffold"/>
</dbReference>
<sequence>MRCHAAMRVLTSGRMRHLVVDLMLLAVVQMEGRRYEEHLYQAQSFIRVMGDLKAIYDEIIQKKTFQSATVGQTFISWSRGISNGDCSARYGRGRIESKNISKCLNTWGKRMGRKLEQLKRNESKERLSFPLPSQSRENWRPFDFGSKQKPFRRNSSPTVCGFDVHVKNNGKKSNSLFRSVSASHLLGSGEQMATEGRDSCAKKKKDSSDNNSRSWGRKASFPYAFLRSRLGTVPEEASCNPSGKIGNKTSPEKEKAQSCENLLEHDTSNATWENRAARLRAVSEESLRSHKISLELNGVSIMDDNLNFLPSYVRSDESGYDSDSTRTGNDSPHSSPRKVHGVMSEEAISSAKHLNETLSDHLDNSKSTHKSRNYQSWTLDRKSRHDKHHQKIGDLQKEFFPSDFFSSDTIKADVRQNSCSNIFGKTVDDDFFDSTIQVDLVKDESNGLGIYITTKQNDQFGLQGYVVAHIEANGLADRDGRLSEGDELINVNGINLRGMSLKEARNTLCSTPKHVNLLVARKSLLQEGNIFVNLNNTNIKSGRKFSQPVISLSSGSKISESGLCTLPRRCKSSNLLKFYSVVFEKGPGKKSLGFSIVGGKDSPKGNLGIYVKTIFPNGQAAEEKKLKEGDEIFAINGQSLEEMCHAEVISIFKSIKHGNLKLHIGRKEKSNSALISKSCSELEKLE</sequence>
<dbReference type="AlphaFoldDB" id="T1IJX6"/>
<protein>
    <recommendedName>
        <fullName evidence="3">PDZ domain-containing protein</fullName>
    </recommendedName>
</protein>
<reference evidence="4" key="2">
    <citation type="submission" date="2015-02" db="UniProtKB">
        <authorList>
            <consortium name="EnsemblMetazoa"/>
        </authorList>
    </citation>
    <scope>IDENTIFICATION</scope>
</reference>
<dbReference type="SMART" id="SM00228">
    <property type="entry name" value="PDZ"/>
    <property type="match status" value="2"/>
</dbReference>
<feature type="chain" id="PRO_5004589849" description="PDZ domain-containing protein" evidence="2">
    <location>
        <begin position="33"/>
        <end position="686"/>
    </location>
</feature>
<dbReference type="PANTHER" id="PTHR19964">
    <property type="entry name" value="MULTIPLE PDZ DOMAIN PROTEIN"/>
    <property type="match status" value="1"/>
</dbReference>
<evidence type="ECO:0000256" key="2">
    <source>
        <dbReference type="SAM" id="SignalP"/>
    </source>
</evidence>
<keyword evidence="2" id="KW-0732">Signal</keyword>
<name>T1IJX6_STRMM</name>
<evidence type="ECO:0000313" key="5">
    <source>
        <dbReference type="Proteomes" id="UP000014500"/>
    </source>
</evidence>
<dbReference type="EnsemblMetazoa" id="SMAR001204-RA">
    <property type="protein sequence ID" value="SMAR001204-PA"/>
    <property type="gene ID" value="SMAR001204"/>
</dbReference>
<reference evidence="5" key="1">
    <citation type="submission" date="2011-05" db="EMBL/GenBank/DDBJ databases">
        <authorList>
            <person name="Richards S.R."/>
            <person name="Qu J."/>
            <person name="Jiang H."/>
            <person name="Jhangiani S.N."/>
            <person name="Agravi P."/>
            <person name="Goodspeed R."/>
            <person name="Gross S."/>
            <person name="Mandapat C."/>
            <person name="Jackson L."/>
            <person name="Mathew T."/>
            <person name="Pu L."/>
            <person name="Thornton R."/>
            <person name="Saada N."/>
            <person name="Wilczek-Boney K.B."/>
            <person name="Lee S."/>
            <person name="Kovar C."/>
            <person name="Wu Y."/>
            <person name="Scherer S.E."/>
            <person name="Worley K.C."/>
            <person name="Muzny D.M."/>
            <person name="Gibbs R."/>
        </authorList>
    </citation>
    <scope>NUCLEOTIDE SEQUENCE</scope>
    <source>
        <strain evidence="5">Brora</strain>
    </source>
</reference>
<proteinExistence type="predicted"/>
<dbReference type="PhylomeDB" id="T1IJX6"/>
<evidence type="ECO:0000256" key="1">
    <source>
        <dbReference type="SAM" id="MobiDB-lite"/>
    </source>
</evidence>
<dbReference type="HOGENOM" id="CLU_401339_0_0_1"/>
<feature type="compositionally biased region" description="Polar residues" evidence="1">
    <location>
        <begin position="321"/>
        <end position="334"/>
    </location>
</feature>
<dbReference type="EMBL" id="JH430362">
    <property type="status" value="NOT_ANNOTATED_CDS"/>
    <property type="molecule type" value="Genomic_DNA"/>
</dbReference>